<dbReference type="AlphaFoldDB" id="F4SE28"/>
<dbReference type="EMBL" id="GL883331">
    <property type="protein sequence ID" value="EGF97098.1"/>
    <property type="molecule type" value="Genomic_DNA"/>
</dbReference>
<proteinExistence type="predicted"/>
<protein>
    <submittedName>
        <fullName evidence="2">Uncharacterized protein</fullName>
    </submittedName>
</protein>
<evidence type="ECO:0000313" key="2">
    <source>
        <dbReference type="EMBL" id="EGF97098.1"/>
    </source>
</evidence>
<dbReference type="KEGG" id="mlr:MELLADRAFT_114593"/>
<dbReference type="GeneID" id="18925400"/>
<dbReference type="InParanoid" id="F4SE28"/>
<feature type="compositionally biased region" description="Basic and acidic residues" evidence="1">
    <location>
        <begin position="138"/>
        <end position="150"/>
    </location>
</feature>
<sequence length="171" mass="18760">MATMHMAPNTAEYKNEMMKCRVFHKDMRVDDRVHQRGLSRAARRAANRAHRSSSSIFGAKRDSKPRASTSAGPHTINLVSSSPDADKKLCSLITISSSPDEKPGPFFPPMPTVEKAPSTPTPSGGQADDLISYSSDDSPIREGSQKDIKPHLSPLKLNRPQYDTFIKASPK</sequence>
<feature type="region of interest" description="Disordered" evidence="1">
    <location>
        <begin position="34"/>
        <end position="171"/>
    </location>
</feature>
<dbReference type="VEuPathDB" id="FungiDB:MELLADRAFT_114593"/>
<evidence type="ECO:0000256" key="1">
    <source>
        <dbReference type="SAM" id="MobiDB-lite"/>
    </source>
</evidence>
<dbReference type="Proteomes" id="UP000001072">
    <property type="component" value="Unassembled WGS sequence"/>
</dbReference>
<organism evidence="3">
    <name type="scientific">Melampsora larici-populina (strain 98AG31 / pathotype 3-4-7)</name>
    <name type="common">Poplar leaf rust fungus</name>
    <dbReference type="NCBI Taxonomy" id="747676"/>
    <lineage>
        <taxon>Eukaryota</taxon>
        <taxon>Fungi</taxon>
        <taxon>Dikarya</taxon>
        <taxon>Basidiomycota</taxon>
        <taxon>Pucciniomycotina</taxon>
        <taxon>Pucciniomycetes</taxon>
        <taxon>Pucciniales</taxon>
        <taxon>Melampsoraceae</taxon>
        <taxon>Melampsora</taxon>
    </lineage>
</organism>
<keyword evidence="3" id="KW-1185">Reference proteome</keyword>
<feature type="compositionally biased region" description="Basic residues" evidence="1">
    <location>
        <begin position="35"/>
        <end position="51"/>
    </location>
</feature>
<reference evidence="3" key="1">
    <citation type="journal article" date="2011" name="Proc. Natl. Acad. Sci. U.S.A.">
        <title>Obligate biotrophy features unraveled by the genomic analysis of rust fungi.</title>
        <authorList>
            <person name="Duplessis S."/>
            <person name="Cuomo C.A."/>
            <person name="Lin Y.-C."/>
            <person name="Aerts A."/>
            <person name="Tisserant E."/>
            <person name="Veneault-Fourrey C."/>
            <person name="Joly D.L."/>
            <person name="Hacquard S."/>
            <person name="Amselem J."/>
            <person name="Cantarel B.L."/>
            <person name="Chiu R."/>
            <person name="Coutinho P.M."/>
            <person name="Feau N."/>
            <person name="Field M."/>
            <person name="Frey P."/>
            <person name="Gelhaye E."/>
            <person name="Goldberg J."/>
            <person name="Grabherr M.G."/>
            <person name="Kodira C.D."/>
            <person name="Kohler A."/>
            <person name="Kuees U."/>
            <person name="Lindquist E.A."/>
            <person name="Lucas S.M."/>
            <person name="Mago R."/>
            <person name="Mauceli E."/>
            <person name="Morin E."/>
            <person name="Murat C."/>
            <person name="Pangilinan J.L."/>
            <person name="Park R."/>
            <person name="Pearson M."/>
            <person name="Quesneville H."/>
            <person name="Rouhier N."/>
            <person name="Sakthikumar S."/>
            <person name="Salamov A.A."/>
            <person name="Schmutz J."/>
            <person name="Selles B."/>
            <person name="Shapiro H."/>
            <person name="Tanguay P."/>
            <person name="Tuskan G.A."/>
            <person name="Henrissat B."/>
            <person name="Van de Peer Y."/>
            <person name="Rouze P."/>
            <person name="Ellis J.G."/>
            <person name="Dodds P.N."/>
            <person name="Schein J.E."/>
            <person name="Zhong S."/>
            <person name="Hamelin R.C."/>
            <person name="Grigoriev I.V."/>
            <person name="Szabo L.J."/>
            <person name="Martin F."/>
        </authorList>
    </citation>
    <scope>NUCLEOTIDE SEQUENCE [LARGE SCALE GENOMIC DNA]</scope>
    <source>
        <strain evidence="3">98AG31 / pathotype 3-4-7</strain>
    </source>
</reference>
<evidence type="ECO:0000313" key="3">
    <source>
        <dbReference type="Proteomes" id="UP000001072"/>
    </source>
</evidence>
<name>F4SE28_MELLP</name>
<accession>F4SE28</accession>
<feature type="compositionally biased region" description="Polar residues" evidence="1">
    <location>
        <begin position="66"/>
        <end position="83"/>
    </location>
</feature>
<dbReference type="RefSeq" id="XP_007419633.1">
    <property type="nucleotide sequence ID" value="XM_007419571.1"/>
</dbReference>
<dbReference type="HOGENOM" id="CLU_1563209_0_0_1"/>
<gene>
    <name evidence="2" type="ORF">MELLADRAFT_114593</name>
</gene>